<organism evidence="3 4">
    <name type="scientific">Actinomadura meridiana</name>
    <dbReference type="NCBI Taxonomy" id="559626"/>
    <lineage>
        <taxon>Bacteria</taxon>
        <taxon>Bacillati</taxon>
        <taxon>Actinomycetota</taxon>
        <taxon>Actinomycetes</taxon>
        <taxon>Streptosporangiales</taxon>
        <taxon>Thermomonosporaceae</taxon>
        <taxon>Actinomadura</taxon>
    </lineage>
</organism>
<evidence type="ECO:0000313" key="3">
    <source>
        <dbReference type="EMBL" id="GAA4236037.1"/>
    </source>
</evidence>
<accession>A0ABP8C9L2</accession>
<evidence type="ECO:0000256" key="1">
    <source>
        <dbReference type="SAM" id="MobiDB-lite"/>
    </source>
</evidence>
<feature type="domain" description="DUF8094" evidence="2">
    <location>
        <begin position="105"/>
        <end position="401"/>
    </location>
</feature>
<comment type="caution">
    <text evidence="3">The sequence shown here is derived from an EMBL/GenBank/DDBJ whole genome shotgun (WGS) entry which is preliminary data.</text>
</comment>
<sequence length="409" mass="43647">MPATLRAYRRPGTAFPPSAPPDGSGGAGVVPSTEDRAGSGGLWVWLGAGAGGWQNLGIVHRFSRAVVVGALLALPVAATGCAEGRTEARPTVTMPSTSPPQPVPLTPKVAEHAFRTYVTDEDVARAAGDERLALTWTSDGQSQLTAAEFRKAAYDGDPVQRFVYGEPKLYVPKLKNAGYPQWFMVSVDRSVMGKSKSKRRALMGFILRGPSDHWKLTIASLLQPKAKEPKVVTDKNGYATALSSDDTSVLIRPRDVGGIQATIAAEGADSVAAKVMKPGDVTTGYYRAARRAKKRAKAKDLTLQVVYTATPFPYFGLRTEHGGGLIIYSLFRGTSLIAEDPDTPKPEIPEEAEHLLDGTVEGNEVDTTSTLHFVAYDPPRAKKGKQAKAQVIADDGTVTKAATPPLKKP</sequence>
<evidence type="ECO:0000313" key="4">
    <source>
        <dbReference type="Proteomes" id="UP001501710"/>
    </source>
</evidence>
<protein>
    <recommendedName>
        <fullName evidence="2">DUF8094 domain-containing protein</fullName>
    </recommendedName>
</protein>
<keyword evidence="4" id="KW-1185">Reference proteome</keyword>
<feature type="region of interest" description="Disordered" evidence="1">
    <location>
        <begin position="1"/>
        <end position="33"/>
    </location>
</feature>
<name>A0ABP8C9L2_9ACTN</name>
<evidence type="ECO:0000259" key="2">
    <source>
        <dbReference type="Pfam" id="PF26366"/>
    </source>
</evidence>
<gene>
    <name evidence="3" type="ORF">GCM10022254_44680</name>
</gene>
<dbReference type="Pfam" id="PF26366">
    <property type="entry name" value="DUF8094"/>
    <property type="match status" value="1"/>
</dbReference>
<dbReference type="Proteomes" id="UP001501710">
    <property type="component" value="Unassembled WGS sequence"/>
</dbReference>
<reference evidence="4" key="1">
    <citation type="journal article" date="2019" name="Int. J. Syst. Evol. Microbiol.">
        <title>The Global Catalogue of Microorganisms (GCM) 10K type strain sequencing project: providing services to taxonomists for standard genome sequencing and annotation.</title>
        <authorList>
            <consortium name="The Broad Institute Genomics Platform"/>
            <consortium name="The Broad Institute Genome Sequencing Center for Infectious Disease"/>
            <person name="Wu L."/>
            <person name="Ma J."/>
        </authorList>
    </citation>
    <scope>NUCLEOTIDE SEQUENCE [LARGE SCALE GENOMIC DNA]</scope>
    <source>
        <strain evidence="4">JCM 17440</strain>
    </source>
</reference>
<dbReference type="EMBL" id="BAABAS010000015">
    <property type="protein sequence ID" value="GAA4236037.1"/>
    <property type="molecule type" value="Genomic_DNA"/>
</dbReference>
<proteinExistence type="predicted"/>
<dbReference type="InterPro" id="IPR058407">
    <property type="entry name" value="DUF8094"/>
</dbReference>